<dbReference type="AlphaFoldDB" id="A0A8T1WBV9"/>
<feature type="domain" description="RING-type" evidence="13">
    <location>
        <begin position="180"/>
        <end position="223"/>
    </location>
</feature>
<evidence type="ECO:0000256" key="8">
    <source>
        <dbReference type="ARBA" id="ARBA00023172"/>
    </source>
</evidence>
<keyword evidence="5 11" id="KW-0863">Zinc-finger</keyword>
<keyword evidence="10 12" id="KW-0539">Nucleus</keyword>
<keyword evidence="4 12" id="KW-0227">DNA damage</keyword>
<gene>
    <name evidence="14" type="primary">NSMCE1</name>
    <name evidence="14" type="ORF">PHYPSEUDO_004612</name>
</gene>
<organism evidence="14 15">
    <name type="scientific">Phytophthora pseudosyringae</name>
    <dbReference type="NCBI Taxonomy" id="221518"/>
    <lineage>
        <taxon>Eukaryota</taxon>
        <taxon>Sar</taxon>
        <taxon>Stramenopiles</taxon>
        <taxon>Oomycota</taxon>
        <taxon>Peronosporomycetes</taxon>
        <taxon>Peronosporales</taxon>
        <taxon>Peronosporaceae</taxon>
        <taxon>Phytophthora</taxon>
    </lineage>
</organism>
<dbReference type="Proteomes" id="UP000694044">
    <property type="component" value="Unassembled WGS sequence"/>
</dbReference>
<dbReference type="EMBL" id="JAGDFM010000020">
    <property type="protein sequence ID" value="KAG7391542.1"/>
    <property type="molecule type" value="Genomic_DNA"/>
</dbReference>
<evidence type="ECO:0000256" key="4">
    <source>
        <dbReference type="ARBA" id="ARBA00022763"/>
    </source>
</evidence>
<evidence type="ECO:0000259" key="13">
    <source>
        <dbReference type="PROSITE" id="PS50089"/>
    </source>
</evidence>
<dbReference type="OrthoDB" id="185455at2759"/>
<comment type="caution">
    <text evidence="14">The sequence shown here is derived from an EMBL/GenBank/DDBJ whole genome shotgun (WGS) entry which is preliminary data.</text>
</comment>
<evidence type="ECO:0000313" key="14">
    <source>
        <dbReference type="EMBL" id="KAG7391542.1"/>
    </source>
</evidence>
<dbReference type="InterPro" id="IPR014857">
    <property type="entry name" value="Nse1_RING_C4HC3-type"/>
</dbReference>
<accession>A0A8T1WBV9</accession>
<dbReference type="Pfam" id="PF07574">
    <property type="entry name" value="SMC_Nse1"/>
    <property type="match status" value="1"/>
</dbReference>
<name>A0A8T1WBV9_9STRA</name>
<keyword evidence="2 12" id="KW-0808">Transferase</keyword>
<evidence type="ECO:0000256" key="3">
    <source>
        <dbReference type="ARBA" id="ARBA00022723"/>
    </source>
</evidence>
<comment type="catalytic activity">
    <reaction evidence="12">
        <text>S-ubiquitinyl-[E2 ubiquitin-conjugating enzyme]-L-cysteine + [acceptor protein]-L-lysine = [E2 ubiquitin-conjugating enzyme]-L-cysteine + N(6)-ubiquitinyl-[acceptor protein]-L-lysine.</text>
        <dbReference type="EC" id="2.3.2.27"/>
    </reaction>
</comment>
<dbReference type="InterPro" id="IPR011513">
    <property type="entry name" value="Nse1"/>
</dbReference>
<evidence type="ECO:0000313" key="15">
    <source>
        <dbReference type="Proteomes" id="UP000694044"/>
    </source>
</evidence>
<keyword evidence="9 12" id="KW-0234">DNA repair</keyword>
<sequence length="227" mass="25769">MNDSDRMLLQRVMVAALLAAGAMEDKEVRRLARKLTGEDLTASDVDQIVNKVAGNIRPFALDVRRVMYDDGKMYLAVVNTSNDSLTAFGSNFKPWEIVFLRKAMEEIVETEEGALEEATLFNLRKSPTTLNEVEELLRKLTAEKWFAPSAVQLQTRSFTLGPRAYLELIAFLRDLQVKKCPICQYELLQGAKCQGRNCETVAHHGCIDKYENRGVRYKCPTCQNPMR</sequence>
<evidence type="ECO:0000256" key="1">
    <source>
        <dbReference type="ARBA" id="ARBA00004123"/>
    </source>
</evidence>
<dbReference type="InterPro" id="IPR001841">
    <property type="entry name" value="Znf_RING"/>
</dbReference>
<evidence type="ECO:0000256" key="10">
    <source>
        <dbReference type="ARBA" id="ARBA00023242"/>
    </source>
</evidence>
<dbReference type="PANTHER" id="PTHR20973">
    <property type="entry name" value="NON-SMC ELEMENT 1-RELATED"/>
    <property type="match status" value="1"/>
</dbReference>
<comment type="subunit">
    <text evidence="12">Component of the Smc5-Smc6 complex.</text>
</comment>
<protein>
    <recommendedName>
        <fullName evidence="12">Non-structural maintenance of chromosomes element 1 homolog</fullName>
        <ecNumber evidence="12">2.3.2.27</ecNumber>
    </recommendedName>
</protein>
<dbReference type="GO" id="GO:0008270">
    <property type="term" value="F:zinc ion binding"/>
    <property type="evidence" value="ECO:0007669"/>
    <property type="project" value="UniProtKB-KW"/>
</dbReference>
<comment type="similarity">
    <text evidence="12">Belongs to the NSE1 family.</text>
</comment>
<dbReference type="EC" id="2.3.2.27" evidence="12"/>
<keyword evidence="8 12" id="KW-0233">DNA recombination</keyword>
<evidence type="ECO:0000256" key="9">
    <source>
        <dbReference type="ARBA" id="ARBA00023204"/>
    </source>
</evidence>
<proteinExistence type="inferred from homology"/>
<evidence type="ECO:0000256" key="11">
    <source>
        <dbReference type="PROSITE-ProRule" id="PRU00175"/>
    </source>
</evidence>
<evidence type="ECO:0000256" key="7">
    <source>
        <dbReference type="ARBA" id="ARBA00022833"/>
    </source>
</evidence>
<comment type="subcellular location">
    <subcellularLocation>
        <location evidence="1 12">Nucleus</location>
    </subcellularLocation>
</comment>
<dbReference type="GO" id="GO:0005634">
    <property type="term" value="C:nucleus"/>
    <property type="evidence" value="ECO:0007669"/>
    <property type="project" value="UniProtKB-SubCell"/>
</dbReference>
<dbReference type="GO" id="GO:0061630">
    <property type="term" value="F:ubiquitin protein ligase activity"/>
    <property type="evidence" value="ECO:0007669"/>
    <property type="project" value="UniProtKB-EC"/>
</dbReference>
<evidence type="ECO:0000256" key="6">
    <source>
        <dbReference type="ARBA" id="ARBA00022786"/>
    </source>
</evidence>
<dbReference type="PROSITE" id="PS50089">
    <property type="entry name" value="ZF_RING_2"/>
    <property type="match status" value="1"/>
</dbReference>
<dbReference type="GO" id="GO:0030915">
    <property type="term" value="C:Smc5-Smc6 complex"/>
    <property type="evidence" value="ECO:0007669"/>
    <property type="project" value="UniProtKB-UniRule"/>
</dbReference>
<evidence type="ECO:0000256" key="2">
    <source>
        <dbReference type="ARBA" id="ARBA00022679"/>
    </source>
</evidence>
<keyword evidence="7 12" id="KW-0862">Zinc</keyword>
<keyword evidence="15" id="KW-1185">Reference proteome</keyword>
<reference evidence="14" key="1">
    <citation type="submission" date="2021-02" db="EMBL/GenBank/DDBJ databases">
        <authorList>
            <person name="Palmer J.M."/>
        </authorList>
    </citation>
    <scope>NUCLEOTIDE SEQUENCE</scope>
    <source>
        <strain evidence="14">SCRP734</strain>
    </source>
</reference>
<keyword evidence="3 12" id="KW-0479">Metal-binding</keyword>
<dbReference type="GO" id="GO:0000724">
    <property type="term" value="P:double-strand break repair via homologous recombination"/>
    <property type="evidence" value="ECO:0007669"/>
    <property type="project" value="TreeGrafter"/>
</dbReference>
<keyword evidence="6 12" id="KW-0833">Ubl conjugation pathway</keyword>
<dbReference type="PANTHER" id="PTHR20973:SF0">
    <property type="entry name" value="NON-STRUCTURAL MAINTENANCE OF CHROMOSOMES ELEMENT 1 HOMOLOG"/>
    <property type="match status" value="1"/>
</dbReference>
<evidence type="ECO:0000256" key="12">
    <source>
        <dbReference type="RuleBase" id="RU368018"/>
    </source>
</evidence>
<dbReference type="Pfam" id="PF08746">
    <property type="entry name" value="zf-RING-like"/>
    <property type="match status" value="1"/>
</dbReference>
<evidence type="ECO:0000256" key="5">
    <source>
        <dbReference type="ARBA" id="ARBA00022771"/>
    </source>
</evidence>